<reference evidence="2 3" key="1">
    <citation type="journal article" date="2013" name="BMC Genomics">
        <title>Reconstruction of the lipid metabolism for the microalga Monoraphidium neglectum from its genome sequence reveals characteristics suitable for biofuel production.</title>
        <authorList>
            <person name="Bogen C."/>
            <person name="Al-Dilaimi A."/>
            <person name="Albersmeier A."/>
            <person name="Wichmann J."/>
            <person name="Grundmann M."/>
            <person name="Rupp O."/>
            <person name="Lauersen K.J."/>
            <person name="Blifernez-Klassen O."/>
            <person name="Kalinowski J."/>
            <person name="Goesmann A."/>
            <person name="Mussgnug J.H."/>
            <person name="Kruse O."/>
        </authorList>
    </citation>
    <scope>NUCLEOTIDE SEQUENCE [LARGE SCALE GENOMIC DNA]</scope>
    <source>
        <strain evidence="2 3">SAG 48.87</strain>
    </source>
</reference>
<sequence length="343" mass="34832">MEQHSSTVATLRAAKGLAALSRGAAEVKPGAAMGGDMGPTLGVVPGHRLGRTATLAKGYRLMQPPAALPLFDVSVAVIDSLNLMRASIEEEVVMQSTLAVPAHQALACRIEAYGTPFAAPSLNSIVEGKLSSESDKQFAACLAAPPDFDAAPAGPEFSLQRMASLGALLRPQGGGAAQAAQAAHGQQEAQVEPAGTLSRGGGATRSAELLRTPSVQVQKKAKKADWRGDLSPSDGRAEPDAAQGDQGAAAAAARPDVATRQGRAAIAAAAAAAKAAGGAPWQAFEGVQDAVAAMVGVGYLLMRAAGFSRRAPHALGRLTTGLRRTASMQQGRRLEGWPPAASA</sequence>
<dbReference type="Proteomes" id="UP000054498">
    <property type="component" value="Unassembled WGS sequence"/>
</dbReference>
<protein>
    <submittedName>
        <fullName evidence="2">Uncharacterized protein</fullName>
    </submittedName>
</protein>
<organism evidence="2 3">
    <name type="scientific">Monoraphidium neglectum</name>
    <dbReference type="NCBI Taxonomy" id="145388"/>
    <lineage>
        <taxon>Eukaryota</taxon>
        <taxon>Viridiplantae</taxon>
        <taxon>Chlorophyta</taxon>
        <taxon>core chlorophytes</taxon>
        <taxon>Chlorophyceae</taxon>
        <taxon>CS clade</taxon>
        <taxon>Sphaeropleales</taxon>
        <taxon>Selenastraceae</taxon>
        <taxon>Monoraphidium</taxon>
    </lineage>
</organism>
<gene>
    <name evidence="2" type="ORF">MNEG_9973</name>
</gene>
<evidence type="ECO:0000256" key="1">
    <source>
        <dbReference type="SAM" id="MobiDB-lite"/>
    </source>
</evidence>
<accession>A0A0D2MAP5</accession>
<feature type="region of interest" description="Disordered" evidence="1">
    <location>
        <begin position="183"/>
        <end position="256"/>
    </location>
</feature>
<dbReference type="GeneID" id="25742848"/>
<dbReference type="EMBL" id="KK102350">
    <property type="protein sequence ID" value="KIY97991.1"/>
    <property type="molecule type" value="Genomic_DNA"/>
</dbReference>
<dbReference type="AlphaFoldDB" id="A0A0D2MAP5"/>
<dbReference type="KEGG" id="mng:MNEG_9973"/>
<name>A0A0D2MAP5_9CHLO</name>
<proteinExistence type="predicted"/>
<dbReference type="OrthoDB" id="556382at2759"/>
<evidence type="ECO:0000313" key="3">
    <source>
        <dbReference type="Proteomes" id="UP000054498"/>
    </source>
</evidence>
<feature type="compositionally biased region" description="Low complexity" evidence="1">
    <location>
        <begin position="240"/>
        <end position="253"/>
    </location>
</feature>
<keyword evidence="3" id="KW-1185">Reference proteome</keyword>
<dbReference type="RefSeq" id="XP_013897011.1">
    <property type="nucleotide sequence ID" value="XM_014041557.1"/>
</dbReference>
<evidence type="ECO:0000313" key="2">
    <source>
        <dbReference type="EMBL" id="KIY97991.1"/>
    </source>
</evidence>